<comment type="caution">
    <text evidence="2">The sequence shown here is derived from an EMBL/GenBank/DDBJ whole genome shotgun (WGS) entry which is preliminary data.</text>
</comment>
<proteinExistence type="predicted"/>
<dbReference type="Gene3D" id="1.20.120.450">
    <property type="entry name" value="dinb family like domain"/>
    <property type="match status" value="1"/>
</dbReference>
<feature type="domain" description="DinB-like" evidence="1">
    <location>
        <begin position="30"/>
        <end position="166"/>
    </location>
</feature>
<dbReference type="Pfam" id="PF12867">
    <property type="entry name" value="DinB_2"/>
    <property type="match status" value="1"/>
</dbReference>
<organism evidence="2 3">
    <name type="scientific">Rhodocytophaga aerolata</name>
    <dbReference type="NCBI Taxonomy" id="455078"/>
    <lineage>
        <taxon>Bacteria</taxon>
        <taxon>Pseudomonadati</taxon>
        <taxon>Bacteroidota</taxon>
        <taxon>Cytophagia</taxon>
        <taxon>Cytophagales</taxon>
        <taxon>Rhodocytophagaceae</taxon>
        <taxon>Rhodocytophaga</taxon>
    </lineage>
</organism>
<dbReference type="SUPFAM" id="SSF109854">
    <property type="entry name" value="DinB/YfiT-like putative metalloenzymes"/>
    <property type="match status" value="1"/>
</dbReference>
<keyword evidence="3" id="KW-1185">Reference proteome</keyword>
<gene>
    <name evidence="2" type="ORF">Q0590_03415</name>
</gene>
<sequence>MNKPQENEYAQSPYTSRYINLVEGNDVLAQLRKGMNEVTVLFTSLTPEQLHYRYAPGKWSLLELLRHMVDTERVMSYRALCIARGEKQALPGFDENIYAQHAASTIGSFADVLKEYQLIREANLLLFNSFTEESLSQLGNANGKDISARAILFVIAGHEQHHLNVIREKYLGNV</sequence>
<dbReference type="EMBL" id="JAUKPO010000001">
    <property type="protein sequence ID" value="MDO1445281.1"/>
    <property type="molecule type" value="Genomic_DNA"/>
</dbReference>
<accession>A0ABT8QZL4</accession>
<name>A0ABT8QZL4_9BACT</name>
<dbReference type="RefSeq" id="WP_302036070.1">
    <property type="nucleotide sequence ID" value="NZ_JAUKPO010000001.1"/>
</dbReference>
<evidence type="ECO:0000313" key="2">
    <source>
        <dbReference type="EMBL" id="MDO1445281.1"/>
    </source>
</evidence>
<evidence type="ECO:0000313" key="3">
    <source>
        <dbReference type="Proteomes" id="UP001168528"/>
    </source>
</evidence>
<protein>
    <submittedName>
        <fullName evidence="2">DinB family protein</fullName>
    </submittedName>
</protein>
<dbReference type="InterPro" id="IPR034660">
    <property type="entry name" value="DinB/YfiT-like"/>
</dbReference>
<dbReference type="InterPro" id="IPR024775">
    <property type="entry name" value="DinB-like"/>
</dbReference>
<reference evidence="2" key="1">
    <citation type="submission" date="2023-07" db="EMBL/GenBank/DDBJ databases">
        <title>The genome sequence of Rhodocytophaga aerolata KACC 12507.</title>
        <authorList>
            <person name="Zhang X."/>
        </authorList>
    </citation>
    <scope>NUCLEOTIDE SEQUENCE</scope>
    <source>
        <strain evidence="2">KACC 12507</strain>
    </source>
</reference>
<evidence type="ECO:0000259" key="1">
    <source>
        <dbReference type="Pfam" id="PF12867"/>
    </source>
</evidence>
<dbReference type="Proteomes" id="UP001168528">
    <property type="component" value="Unassembled WGS sequence"/>
</dbReference>